<evidence type="ECO:0000313" key="2">
    <source>
        <dbReference type="Proteomes" id="UP000887116"/>
    </source>
</evidence>
<proteinExistence type="predicted"/>
<protein>
    <submittedName>
        <fullName evidence="1">Uncharacterized protein</fullName>
    </submittedName>
</protein>
<accession>A0A8X6JGJ2</accession>
<organism evidence="1 2">
    <name type="scientific">Trichonephila clavata</name>
    <name type="common">Joro spider</name>
    <name type="synonym">Nephila clavata</name>
    <dbReference type="NCBI Taxonomy" id="2740835"/>
    <lineage>
        <taxon>Eukaryota</taxon>
        <taxon>Metazoa</taxon>
        <taxon>Ecdysozoa</taxon>
        <taxon>Arthropoda</taxon>
        <taxon>Chelicerata</taxon>
        <taxon>Arachnida</taxon>
        <taxon>Araneae</taxon>
        <taxon>Araneomorphae</taxon>
        <taxon>Entelegynae</taxon>
        <taxon>Araneoidea</taxon>
        <taxon>Nephilidae</taxon>
        <taxon>Trichonephila</taxon>
    </lineage>
</organism>
<dbReference type="AlphaFoldDB" id="A0A8X6JGJ2"/>
<gene>
    <name evidence="1" type="ORF">TNCT_488001</name>
</gene>
<name>A0A8X6JGJ2_TRICU</name>
<comment type="caution">
    <text evidence="1">The sequence shown here is derived from an EMBL/GenBank/DDBJ whole genome shotgun (WGS) entry which is preliminary data.</text>
</comment>
<dbReference type="Proteomes" id="UP000887116">
    <property type="component" value="Unassembled WGS sequence"/>
</dbReference>
<keyword evidence="2" id="KW-1185">Reference proteome</keyword>
<evidence type="ECO:0000313" key="1">
    <source>
        <dbReference type="EMBL" id="GFR05616.1"/>
    </source>
</evidence>
<sequence length="79" mass="8763">MFQVVEAGRALDFRDHLQGVWNVCGNNAIPCLPVLLNESLLTQGCCTILSPRGLHYPDLALCAYFLSPPFPTLLTQYPE</sequence>
<dbReference type="EMBL" id="BMAO01025869">
    <property type="protein sequence ID" value="GFR05616.1"/>
    <property type="molecule type" value="Genomic_DNA"/>
</dbReference>
<reference evidence="1" key="1">
    <citation type="submission" date="2020-07" db="EMBL/GenBank/DDBJ databases">
        <title>Multicomponent nature underlies the extraordinary mechanical properties of spider dragline silk.</title>
        <authorList>
            <person name="Kono N."/>
            <person name="Nakamura H."/>
            <person name="Mori M."/>
            <person name="Yoshida Y."/>
            <person name="Ohtoshi R."/>
            <person name="Malay A.D."/>
            <person name="Moran D.A.P."/>
            <person name="Tomita M."/>
            <person name="Numata K."/>
            <person name="Arakawa K."/>
        </authorList>
    </citation>
    <scope>NUCLEOTIDE SEQUENCE</scope>
</reference>